<keyword evidence="1" id="KW-0645">Protease</keyword>
<dbReference type="GO" id="GO:0006508">
    <property type="term" value="P:proteolysis"/>
    <property type="evidence" value="ECO:0007669"/>
    <property type="project" value="UniProtKB-KW"/>
</dbReference>
<dbReference type="GO" id="GO:0008233">
    <property type="term" value="F:peptidase activity"/>
    <property type="evidence" value="ECO:0007669"/>
    <property type="project" value="UniProtKB-KW"/>
</dbReference>
<evidence type="ECO:0000313" key="2">
    <source>
        <dbReference type="Proteomes" id="UP001412067"/>
    </source>
</evidence>
<gene>
    <name evidence="1" type="primary">ESD4</name>
    <name evidence="1" type="ORF">KSP40_PGU018949</name>
</gene>
<keyword evidence="2" id="KW-1185">Reference proteome</keyword>
<sequence>MRPPGGRRPWAALTGASRGEVARIRAASAGPAAGRPHGIGRPWLALRGAGRGKAARVLEALAGPLQGRLPGIEQPWSAPCGAGRGEATRIRAASVGFVEDCHPIKVEEDDVFHALYVGNSLEIVVAHEPSNIRITREVLQCLRPGAWLNDEVINLYLELLKERERREPGKLCFPRFWFWVENALFSFPSNFPRPKRDLARSVLRGFKNRKGVESFLSSSLLHWREIFHQNLHRFFLQRIDKRLCSTIMQVSILVALPRTSRPRQKKQITFVRSRANTGLRPRTRHQSLCCYCFSSRFLVRSLFSGLLSCFSTATFRLCLARVIAAYLLR</sequence>
<protein>
    <submittedName>
        <fullName evidence="1">Ubiquitin-like-specific protease ESD4</fullName>
    </submittedName>
</protein>
<dbReference type="EMBL" id="JBBWWR010000011">
    <property type="protein sequence ID" value="KAK8959796.1"/>
    <property type="molecule type" value="Genomic_DNA"/>
</dbReference>
<dbReference type="InterPro" id="IPR038765">
    <property type="entry name" value="Papain-like_cys_pep_sf"/>
</dbReference>
<accession>A0ABR2M830</accession>
<keyword evidence="1" id="KW-0378">Hydrolase</keyword>
<name>A0ABR2M830_9ASPA</name>
<evidence type="ECO:0000313" key="1">
    <source>
        <dbReference type="EMBL" id="KAK8959796.1"/>
    </source>
</evidence>
<comment type="caution">
    <text evidence="1">The sequence shown here is derived from an EMBL/GenBank/DDBJ whole genome shotgun (WGS) entry which is preliminary data.</text>
</comment>
<organism evidence="1 2">
    <name type="scientific">Platanthera guangdongensis</name>
    <dbReference type="NCBI Taxonomy" id="2320717"/>
    <lineage>
        <taxon>Eukaryota</taxon>
        <taxon>Viridiplantae</taxon>
        <taxon>Streptophyta</taxon>
        <taxon>Embryophyta</taxon>
        <taxon>Tracheophyta</taxon>
        <taxon>Spermatophyta</taxon>
        <taxon>Magnoliopsida</taxon>
        <taxon>Liliopsida</taxon>
        <taxon>Asparagales</taxon>
        <taxon>Orchidaceae</taxon>
        <taxon>Orchidoideae</taxon>
        <taxon>Orchideae</taxon>
        <taxon>Orchidinae</taxon>
        <taxon>Platanthera</taxon>
    </lineage>
</organism>
<dbReference type="Proteomes" id="UP001412067">
    <property type="component" value="Unassembled WGS sequence"/>
</dbReference>
<reference evidence="1 2" key="1">
    <citation type="journal article" date="2022" name="Nat. Plants">
        <title>Genomes of leafy and leafless Platanthera orchids illuminate the evolution of mycoheterotrophy.</title>
        <authorList>
            <person name="Li M.H."/>
            <person name="Liu K.W."/>
            <person name="Li Z."/>
            <person name="Lu H.C."/>
            <person name="Ye Q.L."/>
            <person name="Zhang D."/>
            <person name="Wang J.Y."/>
            <person name="Li Y.F."/>
            <person name="Zhong Z.M."/>
            <person name="Liu X."/>
            <person name="Yu X."/>
            <person name="Liu D.K."/>
            <person name="Tu X.D."/>
            <person name="Liu B."/>
            <person name="Hao Y."/>
            <person name="Liao X.Y."/>
            <person name="Jiang Y.T."/>
            <person name="Sun W.H."/>
            <person name="Chen J."/>
            <person name="Chen Y.Q."/>
            <person name="Ai Y."/>
            <person name="Zhai J.W."/>
            <person name="Wu S.S."/>
            <person name="Zhou Z."/>
            <person name="Hsiao Y.Y."/>
            <person name="Wu W.L."/>
            <person name="Chen Y.Y."/>
            <person name="Lin Y.F."/>
            <person name="Hsu J.L."/>
            <person name="Li C.Y."/>
            <person name="Wang Z.W."/>
            <person name="Zhao X."/>
            <person name="Zhong W.Y."/>
            <person name="Ma X.K."/>
            <person name="Ma L."/>
            <person name="Huang J."/>
            <person name="Chen G.Z."/>
            <person name="Huang M.Z."/>
            <person name="Huang L."/>
            <person name="Peng D.H."/>
            <person name="Luo Y.B."/>
            <person name="Zou S.Q."/>
            <person name="Chen S.P."/>
            <person name="Lan S."/>
            <person name="Tsai W.C."/>
            <person name="Van de Peer Y."/>
            <person name="Liu Z.J."/>
        </authorList>
    </citation>
    <scope>NUCLEOTIDE SEQUENCE [LARGE SCALE GENOMIC DNA]</scope>
    <source>
        <strain evidence="1">Lor288</strain>
    </source>
</reference>
<dbReference type="Gene3D" id="3.40.395.10">
    <property type="entry name" value="Adenoviral Proteinase, Chain A"/>
    <property type="match status" value="1"/>
</dbReference>
<dbReference type="SUPFAM" id="SSF54001">
    <property type="entry name" value="Cysteine proteinases"/>
    <property type="match status" value="1"/>
</dbReference>
<proteinExistence type="predicted"/>